<name>A0A4V3RSZ9_9BACT</name>
<sequence>MSILQPGKKVALCSDHAGYELKSIVEGYLTSQGIEYEDFGTFSAESCDYADYAHPCAKAVEEGRCYPAIGICGSGNGINMTLNKHQGIRSAICWEVELARLARAHNDANILVMPARFIEPTLALAIVDEFLATPFDGGRHEKRIAKIPCK</sequence>
<evidence type="ECO:0000256" key="1">
    <source>
        <dbReference type="ARBA" id="ARBA00008754"/>
    </source>
</evidence>
<dbReference type="NCBIfam" id="TIGR00689">
    <property type="entry name" value="rpiB_lacA_lacB"/>
    <property type="match status" value="1"/>
</dbReference>
<keyword evidence="4" id="KW-0413">Isomerase</keyword>
<comment type="caution">
    <text evidence="4">The sequence shown here is derived from an EMBL/GenBank/DDBJ whole genome shotgun (WGS) entry which is preliminary data.</text>
</comment>
<reference evidence="4 5" key="1">
    <citation type="submission" date="2019-04" db="EMBL/GenBank/DDBJ databases">
        <title>Microbes associate with the intestines of laboratory mice.</title>
        <authorList>
            <person name="Navarre W."/>
            <person name="Wong E."/>
            <person name="Huang K."/>
            <person name="Tropini C."/>
            <person name="Ng K."/>
            <person name="Yu B."/>
        </authorList>
    </citation>
    <scope>NUCLEOTIDE SEQUENCE [LARGE SCALE GENOMIC DNA]</scope>
    <source>
        <strain evidence="4 5">NM06_A21</strain>
    </source>
</reference>
<dbReference type="GO" id="GO:0004751">
    <property type="term" value="F:ribose-5-phosphate isomerase activity"/>
    <property type="evidence" value="ECO:0007669"/>
    <property type="project" value="TreeGrafter"/>
</dbReference>
<dbReference type="PANTHER" id="PTHR30345">
    <property type="entry name" value="RIBOSE-5-PHOSPHATE ISOMERASE B"/>
    <property type="match status" value="1"/>
</dbReference>
<feature type="active site" description="Proton acceptor" evidence="2">
    <location>
        <position position="72"/>
    </location>
</feature>
<feature type="active site" description="Proton donor" evidence="2">
    <location>
        <position position="105"/>
    </location>
</feature>
<dbReference type="Proteomes" id="UP000306630">
    <property type="component" value="Unassembled WGS sequence"/>
</dbReference>
<evidence type="ECO:0000313" key="5">
    <source>
        <dbReference type="Proteomes" id="UP000306630"/>
    </source>
</evidence>
<dbReference type="PIRSF" id="PIRSF005384">
    <property type="entry name" value="RpiB_LacA_B"/>
    <property type="match status" value="1"/>
</dbReference>
<dbReference type="AlphaFoldDB" id="A0A4V3RSZ9"/>
<dbReference type="GO" id="GO:0019316">
    <property type="term" value="P:D-allose catabolic process"/>
    <property type="evidence" value="ECO:0007669"/>
    <property type="project" value="TreeGrafter"/>
</dbReference>
<dbReference type="SUPFAM" id="SSF89623">
    <property type="entry name" value="Ribose/Galactose isomerase RpiB/AlsB"/>
    <property type="match status" value="1"/>
</dbReference>
<dbReference type="Gene3D" id="3.40.1400.10">
    <property type="entry name" value="Sugar-phosphate isomerase, RpiB/LacA/LacB"/>
    <property type="match status" value="1"/>
</dbReference>
<feature type="binding site" evidence="3">
    <location>
        <position position="116"/>
    </location>
    <ligand>
        <name>D-ribulose 5-phosphate</name>
        <dbReference type="ChEBI" id="CHEBI:58121"/>
    </ligand>
</feature>
<dbReference type="PANTHER" id="PTHR30345:SF0">
    <property type="entry name" value="DNA DAMAGE-REPAIR_TOLERATION PROTEIN DRT102"/>
    <property type="match status" value="1"/>
</dbReference>
<evidence type="ECO:0000256" key="2">
    <source>
        <dbReference type="PIRSR" id="PIRSR005384-1"/>
    </source>
</evidence>
<evidence type="ECO:0000313" key="4">
    <source>
        <dbReference type="EMBL" id="TGY69069.1"/>
    </source>
</evidence>
<dbReference type="InterPro" id="IPR003500">
    <property type="entry name" value="RpiB_LacA_LacB"/>
</dbReference>
<accession>A0A4V3RSZ9</accession>
<dbReference type="InterPro" id="IPR036569">
    <property type="entry name" value="RpiB_LacA_LacB_sf"/>
</dbReference>
<feature type="binding site" evidence="3">
    <location>
        <position position="139"/>
    </location>
    <ligand>
        <name>D-ribulose 5-phosphate</name>
        <dbReference type="ChEBI" id="CHEBI:58121"/>
    </ligand>
</feature>
<protein>
    <submittedName>
        <fullName evidence="4">RpiB/LacA/LacB family sugar-phosphate isomerase</fullName>
    </submittedName>
</protein>
<dbReference type="Pfam" id="PF02502">
    <property type="entry name" value="LacAB_rpiB"/>
    <property type="match status" value="1"/>
</dbReference>
<dbReference type="EMBL" id="SRYD01000080">
    <property type="protein sequence ID" value="TGY69069.1"/>
    <property type="molecule type" value="Genomic_DNA"/>
</dbReference>
<feature type="binding site" evidence="3">
    <location>
        <begin position="15"/>
        <end position="16"/>
    </location>
    <ligand>
        <name>D-ribulose 5-phosphate</name>
        <dbReference type="ChEBI" id="CHEBI:58121"/>
    </ligand>
</feature>
<feature type="binding site" evidence="3">
    <location>
        <position position="106"/>
    </location>
    <ligand>
        <name>D-ribulose 5-phosphate</name>
        <dbReference type="ChEBI" id="CHEBI:58121"/>
    </ligand>
</feature>
<gene>
    <name evidence="4" type="ORF">E5333_14295</name>
</gene>
<dbReference type="RefSeq" id="WP_123475853.1">
    <property type="nucleotide sequence ID" value="NZ_CALDAO010000043.1"/>
</dbReference>
<comment type="similarity">
    <text evidence="1">Belongs to the LacAB/RpiB family.</text>
</comment>
<proteinExistence type="inferred from homology"/>
<feature type="binding site" evidence="3">
    <location>
        <begin position="73"/>
        <end position="77"/>
    </location>
    <ligand>
        <name>D-ribulose 5-phosphate</name>
        <dbReference type="ChEBI" id="CHEBI:58121"/>
    </ligand>
</feature>
<evidence type="ECO:0000256" key="3">
    <source>
        <dbReference type="PIRSR" id="PIRSR005384-2"/>
    </source>
</evidence>
<dbReference type="NCBIfam" id="NF004051">
    <property type="entry name" value="PRK05571.1"/>
    <property type="match status" value="1"/>
</dbReference>
<organism evidence="4 5">
    <name type="scientific">Muribaculum intestinale</name>
    <dbReference type="NCBI Taxonomy" id="1796646"/>
    <lineage>
        <taxon>Bacteria</taxon>
        <taxon>Pseudomonadati</taxon>
        <taxon>Bacteroidota</taxon>
        <taxon>Bacteroidia</taxon>
        <taxon>Bacteroidales</taxon>
        <taxon>Muribaculaceae</taxon>
        <taxon>Muribaculum</taxon>
    </lineage>
</organism>
<feature type="binding site" evidence="3">
    <location>
        <position position="143"/>
    </location>
    <ligand>
        <name>D-ribulose 5-phosphate</name>
        <dbReference type="ChEBI" id="CHEBI:58121"/>
    </ligand>
</feature>
<dbReference type="GO" id="GO:0009052">
    <property type="term" value="P:pentose-phosphate shunt, non-oxidative branch"/>
    <property type="evidence" value="ECO:0007669"/>
    <property type="project" value="TreeGrafter"/>
</dbReference>